<organism evidence="2 3">
    <name type="scientific">Candidatus Limivivens intestinipullorum</name>
    <dbReference type="NCBI Taxonomy" id="2840858"/>
    <lineage>
        <taxon>Bacteria</taxon>
        <taxon>Bacillati</taxon>
        <taxon>Bacillota</taxon>
        <taxon>Clostridia</taxon>
        <taxon>Lachnospirales</taxon>
        <taxon>Lachnospiraceae</taxon>
        <taxon>Lachnospiraceae incertae sedis</taxon>
        <taxon>Candidatus Limivivens</taxon>
    </lineage>
</organism>
<proteinExistence type="predicted"/>
<dbReference type="InterPro" id="IPR025487">
    <property type="entry name" value="DUF4379"/>
</dbReference>
<dbReference type="Proteomes" id="UP000823935">
    <property type="component" value="Unassembled WGS sequence"/>
</dbReference>
<reference evidence="2" key="2">
    <citation type="journal article" date="2021" name="PeerJ">
        <title>Extensive microbial diversity within the chicken gut microbiome revealed by metagenomics and culture.</title>
        <authorList>
            <person name="Gilroy R."/>
            <person name="Ravi A."/>
            <person name="Getino M."/>
            <person name="Pursley I."/>
            <person name="Horton D.L."/>
            <person name="Alikhan N.F."/>
            <person name="Baker D."/>
            <person name="Gharbi K."/>
            <person name="Hall N."/>
            <person name="Watson M."/>
            <person name="Adriaenssens E.M."/>
            <person name="Foster-Nyarko E."/>
            <person name="Jarju S."/>
            <person name="Secka A."/>
            <person name="Antonio M."/>
            <person name="Oren A."/>
            <person name="Chaudhuri R.R."/>
            <person name="La Ragione R."/>
            <person name="Hildebrand F."/>
            <person name="Pallen M.J."/>
        </authorList>
    </citation>
    <scope>NUCLEOTIDE SEQUENCE</scope>
    <source>
        <strain evidence="2">CHK190-19873</strain>
    </source>
</reference>
<evidence type="ECO:0000259" key="1">
    <source>
        <dbReference type="Pfam" id="PF14311"/>
    </source>
</evidence>
<evidence type="ECO:0000313" key="3">
    <source>
        <dbReference type="Proteomes" id="UP000823935"/>
    </source>
</evidence>
<reference evidence="2" key="1">
    <citation type="submission" date="2020-10" db="EMBL/GenBank/DDBJ databases">
        <authorList>
            <person name="Gilroy R."/>
        </authorList>
    </citation>
    <scope>NUCLEOTIDE SEQUENCE</scope>
    <source>
        <strain evidence="2">CHK190-19873</strain>
    </source>
</reference>
<comment type="caution">
    <text evidence="2">The sequence shown here is derived from an EMBL/GenBank/DDBJ whole genome shotgun (WGS) entry which is preliminary data.</text>
</comment>
<gene>
    <name evidence="2" type="ORF">IAB44_16555</name>
</gene>
<evidence type="ECO:0000313" key="2">
    <source>
        <dbReference type="EMBL" id="HIS33134.1"/>
    </source>
</evidence>
<accession>A0A9D1EWK1</accession>
<name>A0A9D1EWK1_9FIRM</name>
<dbReference type="Pfam" id="PF14311">
    <property type="entry name" value="DUF4379"/>
    <property type="match status" value="1"/>
</dbReference>
<protein>
    <recommendedName>
        <fullName evidence="1">Treble clef zinc finger domain-containing protein</fullName>
    </recommendedName>
</protein>
<feature type="domain" description="Treble clef zinc finger" evidence="1">
    <location>
        <begin position="281"/>
        <end position="325"/>
    </location>
</feature>
<dbReference type="EMBL" id="DVIQ01000113">
    <property type="protein sequence ID" value="HIS33134.1"/>
    <property type="molecule type" value="Genomic_DNA"/>
</dbReference>
<dbReference type="Gene3D" id="3.40.960.10">
    <property type="entry name" value="VSR Endonuclease"/>
    <property type="match status" value="1"/>
</dbReference>
<sequence>MKNNMGTYTDLTGKQSGVLIAKKYLGNSQWDCECMVCGNHITISSYWFNKNIKLNRDGCKHVKAVQIGDIYGLLTVIEQDREDYIKPKSGKHERRWICQCICGRKKSILESNLKSLKSTSCGLCNNRISIPEKSILFYLSKAFFDVQENYRPDFLEGKEIDIYIPEIKLGIEYDGERWHKELEKDIWKNEICNNNGLTLLRIREPKCIMAKELSPYIITPKPLTNGTHMTEPIMKLIEYINTKFQMTLTIDVNCLRDNAEICKTVLSSAQSKSLADLFPSIAKEWDYERNAPLTPELVAAHSGKKAYWICEKGHRYSSVIASRTGGGVDVLCAAIQVLVCTKVEHI</sequence>
<dbReference type="AlphaFoldDB" id="A0A9D1EWK1"/>